<dbReference type="RefSeq" id="WP_311666377.1">
    <property type="nucleotide sequence ID" value="NZ_JAVREO010000004.1"/>
</dbReference>
<comment type="caution">
    <text evidence="1">The sequence shown here is derived from an EMBL/GenBank/DDBJ whole genome shotgun (WGS) entry which is preliminary data.</text>
</comment>
<protein>
    <submittedName>
        <fullName evidence="1">GNAT family N-acetyltransferase</fullName>
    </submittedName>
</protein>
<dbReference type="Proteomes" id="UP001183410">
    <property type="component" value="Unassembled WGS sequence"/>
</dbReference>
<organism evidence="1 2">
    <name type="scientific">Streptomyces chisholmiae</name>
    <dbReference type="NCBI Taxonomy" id="3075540"/>
    <lineage>
        <taxon>Bacteria</taxon>
        <taxon>Bacillati</taxon>
        <taxon>Actinomycetota</taxon>
        <taxon>Actinomycetes</taxon>
        <taxon>Kitasatosporales</taxon>
        <taxon>Streptomycetaceae</taxon>
        <taxon>Streptomyces</taxon>
    </lineage>
</organism>
<dbReference type="EMBL" id="JAVREO010000004">
    <property type="protein sequence ID" value="MDT0266359.1"/>
    <property type="molecule type" value="Genomic_DNA"/>
</dbReference>
<evidence type="ECO:0000313" key="2">
    <source>
        <dbReference type="Proteomes" id="UP001183410"/>
    </source>
</evidence>
<keyword evidence="2" id="KW-1185">Reference proteome</keyword>
<evidence type="ECO:0000313" key="1">
    <source>
        <dbReference type="EMBL" id="MDT0266359.1"/>
    </source>
</evidence>
<reference evidence="2" key="1">
    <citation type="submission" date="2023-07" db="EMBL/GenBank/DDBJ databases">
        <title>30 novel species of actinomycetes from the DSMZ collection.</title>
        <authorList>
            <person name="Nouioui I."/>
        </authorList>
    </citation>
    <scope>NUCLEOTIDE SEQUENCE [LARGE SCALE GENOMIC DNA]</scope>
    <source>
        <strain evidence="2">DSM 44915</strain>
    </source>
</reference>
<name>A0ABU2JPC4_9ACTN</name>
<dbReference type="InterPro" id="IPR016181">
    <property type="entry name" value="Acyl_CoA_acyltransferase"/>
</dbReference>
<sequence>MDAEVDRTDRPSWADQRTLAGVLGAVARGVFPPADAGITVVPQPNDRDAGVLGMTAHAVVFTDQDPDWVRAAVRAASPDPLAAPLGPAFLTALGARTGRRVNCVDLLTVAPALPGPPDLPLREITEADHPRVVRARRFRDGVRVWAAAGGLVVLGRGVAGRWEVAIEVDEAARGHGLGRALAVAGRHLVPAGELLWSQQPPGNARSVRTFQAAGYRPVGAEALLVTD</sequence>
<dbReference type="SUPFAM" id="SSF55729">
    <property type="entry name" value="Acyl-CoA N-acyltransferases (Nat)"/>
    <property type="match status" value="1"/>
</dbReference>
<proteinExistence type="predicted"/>
<dbReference type="Gene3D" id="3.40.630.30">
    <property type="match status" value="1"/>
</dbReference>
<accession>A0ABU2JPC4</accession>
<gene>
    <name evidence="1" type="ORF">RM844_08630</name>
</gene>